<keyword evidence="3 6" id="KW-0732">Signal</keyword>
<dbReference type="RefSeq" id="WP_096343562.1">
    <property type="nucleotide sequence ID" value="NZ_NWMW01000002.1"/>
</dbReference>
<comment type="similarity">
    <text evidence="2">Belongs to the MipA/OmpV family.</text>
</comment>
<comment type="subcellular location">
    <subcellularLocation>
        <location evidence="1">Cell outer membrane</location>
    </subcellularLocation>
</comment>
<evidence type="ECO:0000256" key="6">
    <source>
        <dbReference type="SAM" id="SignalP"/>
    </source>
</evidence>
<organism evidence="7 8">
    <name type="scientific">Sphingomonas spermidinifaciens</name>
    <dbReference type="NCBI Taxonomy" id="1141889"/>
    <lineage>
        <taxon>Bacteria</taxon>
        <taxon>Pseudomonadati</taxon>
        <taxon>Pseudomonadota</taxon>
        <taxon>Alphaproteobacteria</taxon>
        <taxon>Sphingomonadales</taxon>
        <taxon>Sphingomonadaceae</taxon>
        <taxon>Sphingomonas</taxon>
    </lineage>
</organism>
<evidence type="ECO:0000256" key="3">
    <source>
        <dbReference type="ARBA" id="ARBA00022729"/>
    </source>
</evidence>
<keyword evidence="4" id="KW-0472">Membrane</keyword>
<gene>
    <name evidence="7" type="ORF">COC42_12010</name>
</gene>
<dbReference type="Proteomes" id="UP000218366">
    <property type="component" value="Unassembled WGS sequence"/>
</dbReference>
<sequence>MRLLSTALIALVAAMPIPVAAQDGPPDEGPHGQVASGAGLAPDYEGSDDLRVIPFVLADIRWAGVTLEMRGLHARVDLASDPRLSLGPVIGARLDRSDVDGSVGLLPEIDTAIEAGGYVGYRFGGNRLGQGSMQVELSVVHDISEVHNGLLATVSTSYMAIRKPDSFVSFDLQTTWADADYTQTYFGISAADAAASGLATFDAGSGFRDVGAGISAGYYFSRSLGIVGRVGANYLIGDAADSPVTDQGSRWQPVGGLTLSYRF</sequence>
<dbReference type="GO" id="GO:0009279">
    <property type="term" value="C:cell outer membrane"/>
    <property type="evidence" value="ECO:0007669"/>
    <property type="project" value="UniProtKB-SubCell"/>
</dbReference>
<name>A0A2A4B3C3_9SPHN</name>
<evidence type="ECO:0000256" key="1">
    <source>
        <dbReference type="ARBA" id="ARBA00004442"/>
    </source>
</evidence>
<reference evidence="7 8" key="1">
    <citation type="submission" date="2017-09" db="EMBL/GenBank/DDBJ databases">
        <title>Sphingomonas spermidinifaciens 9NM-10, whole genome shotgun sequence.</title>
        <authorList>
            <person name="Feng G."/>
            <person name="Zhu H."/>
        </authorList>
    </citation>
    <scope>NUCLEOTIDE SEQUENCE [LARGE SCALE GENOMIC DNA]</scope>
    <source>
        <strain evidence="7 8">9NM-10</strain>
    </source>
</reference>
<evidence type="ECO:0000313" key="8">
    <source>
        <dbReference type="Proteomes" id="UP000218366"/>
    </source>
</evidence>
<dbReference type="AlphaFoldDB" id="A0A2A4B3C3"/>
<evidence type="ECO:0000313" key="7">
    <source>
        <dbReference type="EMBL" id="PCD02184.1"/>
    </source>
</evidence>
<keyword evidence="5" id="KW-0998">Cell outer membrane</keyword>
<evidence type="ECO:0000256" key="2">
    <source>
        <dbReference type="ARBA" id="ARBA00005722"/>
    </source>
</evidence>
<evidence type="ECO:0000256" key="4">
    <source>
        <dbReference type="ARBA" id="ARBA00023136"/>
    </source>
</evidence>
<dbReference type="Pfam" id="PF06629">
    <property type="entry name" value="MipA"/>
    <property type="match status" value="1"/>
</dbReference>
<dbReference type="PANTHER" id="PTHR38776:SF1">
    <property type="entry name" value="MLTA-INTERACTING PROTEIN-RELATED"/>
    <property type="match status" value="1"/>
</dbReference>
<accession>A0A2A4B3C3</accession>
<feature type="signal peptide" evidence="6">
    <location>
        <begin position="1"/>
        <end position="21"/>
    </location>
</feature>
<evidence type="ECO:0000256" key="5">
    <source>
        <dbReference type="ARBA" id="ARBA00023237"/>
    </source>
</evidence>
<keyword evidence="8" id="KW-1185">Reference proteome</keyword>
<comment type="caution">
    <text evidence="7">The sequence shown here is derived from an EMBL/GenBank/DDBJ whole genome shotgun (WGS) entry which is preliminary data.</text>
</comment>
<proteinExistence type="inferred from homology"/>
<feature type="chain" id="PRO_5012268995" evidence="6">
    <location>
        <begin position="22"/>
        <end position="263"/>
    </location>
</feature>
<dbReference type="EMBL" id="NWMW01000002">
    <property type="protein sequence ID" value="PCD02184.1"/>
    <property type="molecule type" value="Genomic_DNA"/>
</dbReference>
<dbReference type="InterPro" id="IPR010583">
    <property type="entry name" value="MipA"/>
</dbReference>
<protein>
    <submittedName>
        <fullName evidence="7">MipA family protein</fullName>
    </submittedName>
</protein>
<dbReference type="PANTHER" id="PTHR38776">
    <property type="entry name" value="MLTA-INTERACTING PROTEIN-RELATED"/>
    <property type="match status" value="1"/>
</dbReference>
<dbReference type="OrthoDB" id="5462484at2"/>